<proteinExistence type="predicted"/>
<protein>
    <submittedName>
        <fullName evidence="1">Uncharacterized protein</fullName>
    </submittedName>
</protein>
<comment type="caution">
    <text evidence="1">The sequence shown here is derived from an EMBL/GenBank/DDBJ whole genome shotgun (WGS) entry which is preliminary data.</text>
</comment>
<name>I4EKU2_9BACT</name>
<evidence type="ECO:0000313" key="1">
    <source>
        <dbReference type="EMBL" id="CCF85304.1"/>
    </source>
</evidence>
<gene>
    <name evidence="1" type="ORF">NITHO_480002</name>
</gene>
<reference evidence="1 2" key="1">
    <citation type="journal article" date="2012" name="ISME J.">
        <title>Nitrification expanded: discovery, physiology and genomics of a nitrite-oxidizing bacterium from the phylum Chloroflexi.</title>
        <authorList>
            <person name="Sorokin D.Y."/>
            <person name="Lucker S."/>
            <person name="Vejmelkova D."/>
            <person name="Kostrikina N.A."/>
            <person name="Kleerebezem R."/>
            <person name="Rijpstra W.I."/>
            <person name="Damste J.S."/>
            <person name="Le Paslier D."/>
            <person name="Muyzer G."/>
            <person name="Wagner M."/>
            <person name="van Loosdrecht M.C."/>
            <person name="Daims H."/>
        </authorList>
    </citation>
    <scope>NUCLEOTIDE SEQUENCE [LARGE SCALE GENOMIC DNA]</scope>
    <source>
        <strain evidence="2">none</strain>
    </source>
</reference>
<organism evidence="1 2">
    <name type="scientific">Nitrolancea hollandica Lb</name>
    <dbReference type="NCBI Taxonomy" id="1129897"/>
    <lineage>
        <taxon>Bacteria</taxon>
        <taxon>Pseudomonadati</taxon>
        <taxon>Thermomicrobiota</taxon>
        <taxon>Thermomicrobia</taxon>
        <taxon>Sphaerobacterales</taxon>
        <taxon>Sphaerobacterineae</taxon>
        <taxon>Sphaerobacteraceae</taxon>
        <taxon>Nitrolancea</taxon>
    </lineage>
</organism>
<dbReference type="Proteomes" id="UP000004221">
    <property type="component" value="Unassembled WGS sequence"/>
</dbReference>
<dbReference type="EMBL" id="CAGS01000423">
    <property type="protein sequence ID" value="CCF85304.1"/>
    <property type="molecule type" value="Genomic_DNA"/>
</dbReference>
<sequence>MMNKVSDGGSVNKLIVLGAELETTEIVSRRWTEWVKSIRPLSRLAPFPRATPNPFLSIVTPSSRF</sequence>
<keyword evidence="2" id="KW-1185">Reference proteome</keyword>
<dbReference type="AlphaFoldDB" id="I4EKU2"/>
<accession>I4EKU2</accession>
<evidence type="ECO:0000313" key="2">
    <source>
        <dbReference type="Proteomes" id="UP000004221"/>
    </source>
</evidence>